<reference evidence="1" key="1">
    <citation type="journal article" date="2016" name="Sci. Rep.">
        <title>Molecular characterization of firefly nuptial gifts: a multi-omics approach sheds light on postcopulatory sexual selection.</title>
        <authorList>
            <person name="Al-Wathiqui N."/>
            <person name="Fallon T.R."/>
            <person name="South A."/>
            <person name="Weng J.K."/>
            <person name="Lewis S.M."/>
        </authorList>
    </citation>
    <scope>NUCLEOTIDE SEQUENCE</scope>
</reference>
<evidence type="ECO:0000313" key="1">
    <source>
        <dbReference type="EMBL" id="JAV80812.1"/>
    </source>
</evidence>
<organism evidence="1">
    <name type="scientific">Photinus pyralis</name>
    <name type="common">Common eastern firefly</name>
    <name type="synonym">Lampyris pyralis</name>
    <dbReference type="NCBI Taxonomy" id="7054"/>
    <lineage>
        <taxon>Eukaryota</taxon>
        <taxon>Metazoa</taxon>
        <taxon>Ecdysozoa</taxon>
        <taxon>Arthropoda</taxon>
        <taxon>Hexapoda</taxon>
        <taxon>Insecta</taxon>
        <taxon>Pterygota</taxon>
        <taxon>Neoptera</taxon>
        <taxon>Endopterygota</taxon>
        <taxon>Coleoptera</taxon>
        <taxon>Polyphaga</taxon>
        <taxon>Elateriformia</taxon>
        <taxon>Elateroidea</taxon>
        <taxon>Lampyridae</taxon>
        <taxon>Lampyrinae</taxon>
        <taxon>Photinus</taxon>
    </lineage>
</organism>
<protein>
    <submittedName>
        <fullName evidence="1">Uncharacterized protein</fullName>
    </submittedName>
</protein>
<dbReference type="EMBL" id="GEZM01040549">
    <property type="protein sequence ID" value="JAV80812.1"/>
    <property type="molecule type" value="Transcribed_RNA"/>
</dbReference>
<name>A0A1Y1M4V6_PHOPY</name>
<dbReference type="AlphaFoldDB" id="A0A1Y1M4V6"/>
<proteinExistence type="predicted"/>
<accession>A0A1Y1M4V6</accession>
<sequence length="140" mass="15114">MSEKSASAVEALEREFEELTPTADAELDAERQRIVMEFIQANGRGSYADAFSPGLQRAIRRLPSGANNGVTSGTFASTFITGTRSAMWAAVIGAAYQLITGLPQIYAAPEAERLTNLITSEGCRNCCRGCRLNRLCCKTT</sequence>